<accession>A0AA35K0C5</accession>
<keyword evidence="1" id="KW-0812">Transmembrane</keyword>
<keyword evidence="1" id="KW-0472">Membrane</keyword>
<dbReference type="Proteomes" id="UP001178461">
    <property type="component" value="Chromosome 2"/>
</dbReference>
<protein>
    <submittedName>
        <fullName evidence="2">Uncharacterized protein</fullName>
    </submittedName>
</protein>
<sequence>MGHAGGPCSLSYLRMWRIAGILHVDPVSITEASMTTQPSAKLFADSAREGGANKRSTTKYQHQSFSLCACTYVCVCVCAFVVCVDKEIMLFFGASVLEIPPFISL</sequence>
<evidence type="ECO:0000256" key="1">
    <source>
        <dbReference type="SAM" id="Phobius"/>
    </source>
</evidence>
<evidence type="ECO:0000313" key="3">
    <source>
        <dbReference type="Proteomes" id="UP001178461"/>
    </source>
</evidence>
<evidence type="ECO:0000313" key="2">
    <source>
        <dbReference type="EMBL" id="CAI5768003.1"/>
    </source>
</evidence>
<keyword evidence="3" id="KW-1185">Reference proteome</keyword>
<organism evidence="2 3">
    <name type="scientific">Podarcis lilfordi</name>
    <name type="common">Lilford's wall lizard</name>
    <dbReference type="NCBI Taxonomy" id="74358"/>
    <lineage>
        <taxon>Eukaryota</taxon>
        <taxon>Metazoa</taxon>
        <taxon>Chordata</taxon>
        <taxon>Craniata</taxon>
        <taxon>Vertebrata</taxon>
        <taxon>Euteleostomi</taxon>
        <taxon>Lepidosauria</taxon>
        <taxon>Squamata</taxon>
        <taxon>Bifurcata</taxon>
        <taxon>Unidentata</taxon>
        <taxon>Episquamata</taxon>
        <taxon>Laterata</taxon>
        <taxon>Lacertibaenia</taxon>
        <taxon>Lacertidae</taxon>
        <taxon>Podarcis</taxon>
    </lineage>
</organism>
<feature type="transmembrane region" description="Helical" evidence="1">
    <location>
        <begin position="64"/>
        <end position="84"/>
    </location>
</feature>
<dbReference type="EMBL" id="OX395127">
    <property type="protein sequence ID" value="CAI5768003.1"/>
    <property type="molecule type" value="Genomic_DNA"/>
</dbReference>
<dbReference type="AlphaFoldDB" id="A0AA35K0C5"/>
<name>A0AA35K0C5_9SAUR</name>
<reference evidence="2" key="1">
    <citation type="submission" date="2022-12" db="EMBL/GenBank/DDBJ databases">
        <authorList>
            <person name="Alioto T."/>
            <person name="Alioto T."/>
            <person name="Gomez Garrido J."/>
        </authorList>
    </citation>
    <scope>NUCLEOTIDE SEQUENCE</scope>
</reference>
<proteinExistence type="predicted"/>
<gene>
    <name evidence="2" type="ORF">PODLI_1B038350</name>
</gene>
<keyword evidence="1" id="KW-1133">Transmembrane helix</keyword>